<accession>A0A200QCJ2</accession>
<feature type="coiled-coil region" evidence="1">
    <location>
        <begin position="1177"/>
        <end position="1204"/>
    </location>
</feature>
<name>A0A200QCJ2_MACCD</name>
<proteinExistence type="predicted"/>
<evidence type="ECO:0008006" key="5">
    <source>
        <dbReference type="Google" id="ProtNLM"/>
    </source>
</evidence>
<dbReference type="OrthoDB" id="10036779at2759"/>
<sequence length="1526" mass="171813">MTNDHQDEAAPPATCCKLPNGSGPTIHKPPNENSALFYFLSLPVLHNRRIEVVVQYLQKVMEKMDNRRPGKRPYNDEDEKVYKFRILLPNGTSIGLTLNHPGDEMNIDEFLDAVKHEYFRSAKQIEVLKSKRKIMWKNKDIYFEDLVETKIRKKISFKQFRPYKCHLLKLHDGEKEITETFENMWDLTPDTDLLMELPESYTYETALADLIDNSLQAVWSNIPNERRLVSVTVGEDRISIFDTGPGMDESDENSIVKWGKMGASLHRSSRRQAIGGKPPYLTPFFGMFGYGGPIASMHLGRHTLVSSKRKESKKVCTLHLEREALLNNSGDMTWRTGGGFRDPLDDEISSAPHGSFTKVEIIEPKLTCLDTFQLKCRLKDIYFPYIQCDEFATGKTSRPIEFQVNGEDLAEIEGGEVAITNLHSCIGPEFVLQLRFSNNQSSGSKSPGSRTHEANARLRCVYFPIVEGKESFDRILEKLGAEGCELTENFDNFCRVSIRRLGRLLPDARWARLPFMVPRQRRGDKHKAQVLKRCCLRVKCFVDTDAGFNPTPSKTDLAHHHPYTTALKNFGSKPLEKEKDIKIEIRSGQKTLRLSQLEKEYEDWIFQMHDGYDEEIDCGEDQPIIVVSPSNKKGLGISSDVVRVHKIIRRKGASWKAGQHIKIIVGNNKKNVYATIEYILLEGFQGDVGGKPLELPAEKGCLLTDNDGNTSLDLQGSLSYPISVIDSGKCSSMEVAEWNYQLQKLQQKAPSTIDLLSPRHCQQLEIDGVNSSQKKCEKRVIVKPCSTVAKWGLISDKRYLPYNVRVGSSLPPISIACYDIYDNRMPFERIPELMARINMKGTVLLPVDRMKVELLPNKMILQISDILIESGELDKIRPAYEASLEINCSQDKLFSVSIPFLVVPGPLHHVRALSSELEKHLLPGDVIEELLLEMFDSYGNHVEKGIEVHFNVNGFCFQDNIGPKRKVDDQGCINLDGILKAIGSYGKNVSFSVDYDGKLIFLKEFQVDQRELRVLSKLPDHCVAGSQLENIVFGIVDSDGTVDETINDDVKFGQAHTLTITSELSEIGDCFRYTFRRGKCIVPSIPVPREPRIFSFVAAHSRHSELSLVIKVNVMQAPKLEVSLPEHDDVRSQSPNGGMLVCQESPFSVSKHRELVVSNISDWKELDDEVLRIALLIGGHESQLKMLEEQKAAIEKQISDLQASIEYQSIGQLSFMTDKEVIVKRIEEKDNTAASVFCNIAVAIQCQVSQTNLPQDIVGVVALLGTVNTNNLSRILAEYLGEEYMLAIVCKSYTTASALERYKENGQVDGKHALHGMANELGKSINGRFLVICLEELSPYAGQFKSDDPQNMLALEDPMLPTGKIPPGFLGYAVNMINLDIHHLHTTTAKGYGLRETLFYLLFGELQVYGTRDQMKQARACIKQGAISLDGGIMKGNGILSLGHCEPEICFPVVTSEAQWLISPHMTDVLQQIEDKNLEKGAICIEIRKESKELTKVKKRFAKKKERLQRFMDKKGPLLGTGNISY</sequence>
<evidence type="ECO:0000313" key="3">
    <source>
        <dbReference type="EMBL" id="OVA08216.1"/>
    </source>
</evidence>
<dbReference type="OMA" id="QCDEVSK"/>
<dbReference type="PANTHER" id="PTHR33566:SF1">
    <property type="entry name" value="EN_SPM-LIKE TRANSPOSON-RELATED"/>
    <property type="match status" value="1"/>
</dbReference>
<dbReference type="SUPFAM" id="SSF55874">
    <property type="entry name" value="ATPase domain of HSP90 chaperone/DNA topoisomerase II/histidine kinase"/>
    <property type="match status" value="1"/>
</dbReference>
<dbReference type="PANTHER" id="PTHR33566">
    <property type="entry name" value="EN/SPM-LIKE TRANSPOSON-RELATED"/>
    <property type="match status" value="1"/>
</dbReference>
<keyword evidence="4" id="KW-1185">Reference proteome</keyword>
<gene>
    <name evidence="3" type="ORF">BVC80_1101g18</name>
</gene>
<keyword evidence="1" id="KW-0175">Coiled coil</keyword>
<comment type="caution">
    <text evidence="3">The sequence shown here is derived from an EMBL/GenBank/DDBJ whole genome shotgun (WGS) entry which is preliminary data.</text>
</comment>
<reference evidence="3 4" key="1">
    <citation type="journal article" date="2017" name="Mol. Plant">
        <title>The Genome of Medicinal Plant Macleaya cordata Provides New Insights into Benzylisoquinoline Alkaloids Metabolism.</title>
        <authorList>
            <person name="Liu X."/>
            <person name="Liu Y."/>
            <person name="Huang P."/>
            <person name="Ma Y."/>
            <person name="Qing Z."/>
            <person name="Tang Q."/>
            <person name="Cao H."/>
            <person name="Cheng P."/>
            <person name="Zheng Y."/>
            <person name="Yuan Z."/>
            <person name="Zhou Y."/>
            <person name="Liu J."/>
            <person name="Tang Z."/>
            <person name="Zhuo Y."/>
            <person name="Zhang Y."/>
            <person name="Yu L."/>
            <person name="Huang J."/>
            <person name="Yang P."/>
            <person name="Peng Q."/>
            <person name="Zhang J."/>
            <person name="Jiang W."/>
            <person name="Zhang Z."/>
            <person name="Lin K."/>
            <person name="Ro D.K."/>
            <person name="Chen X."/>
            <person name="Xiong X."/>
            <person name="Shang Y."/>
            <person name="Huang S."/>
            <person name="Zeng J."/>
        </authorList>
    </citation>
    <scope>NUCLEOTIDE SEQUENCE [LARGE SCALE GENOMIC DNA]</scope>
    <source>
        <strain evidence="4">cv. BLH2017</strain>
        <tissue evidence="3">Root</tissue>
    </source>
</reference>
<dbReference type="EMBL" id="MVGT01002338">
    <property type="protein sequence ID" value="OVA08216.1"/>
    <property type="molecule type" value="Genomic_DNA"/>
</dbReference>
<organism evidence="3 4">
    <name type="scientific">Macleaya cordata</name>
    <name type="common">Five-seeded plume-poppy</name>
    <name type="synonym">Bocconia cordata</name>
    <dbReference type="NCBI Taxonomy" id="56857"/>
    <lineage>
        <taxon>Eukaryota</taxon>
        <taxon>Viridiplantae</taxon>
        <taxon>Streptophyta</taxon>
        <taxon>Embryophyta</taxon>
        <taxon>Tracheophyta</taxon>
        <taxon>Spermatophyta</taxon>
        <taxon>Magnoliopsida</taxon>
        <taxon>Ranunculales</taxon>
        <taxon>Papaveraceae</taxon>
        <taxon>Papaveroideae</taxon>
        <taxon>Macleaya</taxon>
    </lineage>
</organism>
<dbReference type="Pfam" id="PF13589">
    <property type="entry name" value="HATPase_c_3"/>
    <property type="match status" value="1"/>
</dbReference>
<dbReference type="Proteomes" id="UP000195402">
    <property type="component" value="Unassembled WGS sequence"/>
</dbReference>
<dbReference type="InParanoid" id="A0A200QCJ2"/>
<feature type="region of interest" description="Disordered" evidence="2">
    <location>
        <begin position="1"/>
        <end position="25"/>
    </location>
</feature>
<dbReference type="FunCoup" id="A0A200QCJ2">
    <property type="interactions" value="84"/>
</dbReference>
<dbReference type="Gene3D" id="3.30.565.10">
    <property type="entry name" value="Histidine kinase-like ATPase, C-terminal domain"/>
    <property type="match status" value="1"/>
</dbReference>
<protein>
    <recommendedName>
        <fullName evidence="5">Histidine kinase-like ATPase</fullName>
    </recommendedName>
</protein>
<dbReference type="STRING" id="56857.A0A200QCJ2"/>
<dbReference type="InterPro" id="IPR036890">
    <property type="entry name" value="HATPase_C_sf"/>
</dbReference>
<evidence type="ECO:0000256" key="1">
    <source>
        <dbReference type="SAM" id="Coils"/>
    </source>
</evidence>
<evidence type="ECO:0000313" key="4">
    <source>
        <dbReference type="Proteomes" id="UP000195402"/>
    </source>
</evidence>
<evidence type="ECO:0000256" key="2">
    <source>
        <dbReference type="SAM" id="MobiDB-lite"/>
    </source>
</evidence>